<feature type="non-terminal residue" evidence="1">
    <location>
        <position position="46"/>
    </location>
</feature>
<protein>
    <submittedName>
        <fullName evidence="1">Site-specific integrase</fullName>
    </submittedName>
</protein>
<evidence type="ECO:0000313" key="1">
    <source>
        <dbReference type="EMBL" id="MDP0970967.1"/>
    </source>
</evidence>
<dbReference type="EMBL" id="JAUUIA010000134">
    <property type="protein sequence ID" value="MDP0970967.1"/>
    <property type="molecule type" value="Genomic_DNA"/>
</dbReference>
<dbReference type="Proteomes" id="UP001244490">
    <property type="component" value="Unassembled WGS sequence"/>
</dbReference>
<accession>A0AAW8AN97</accession>
<comment type="caution">
    <text evidence="1">The sequence shown here is derived from an EMBL/GenBank/DDBJ whole genome shotgun (WGS) entry which is preliminary data.</text>
</comment>
<evidence type="ECO:0000313" key="2">
    <source>
        <dbReference type="Proteomes" id="UP001244490"/>
    </source>
</evidence>
<sequence>MNSIIPLQNSPERVSLLPIAPGVDFATAVALRRMAPSTGATPAYLL</sequence>
<reference evidence="1" key="1">
    <citation type="submission" date="2023-07" db="EMBL/GenBank/DDBJ databases">
        <authorList>
            <person name="Peng Z."/>
        </authorList>
    </citation>
    <scope>NUCLEOTIDE SEQUENCE</scope>
    <source>
        <strain evidence="1">KP219</strain>
    </source>
</reference>
<organism evidence="1 2">
    <name type="scientific">Klebsiella pneumoniae</name>
    <dbReference type="NCBI Taxonomy" id="573"/>
    <lineage>
        <taxon>Bacteria</taxon>
        <taxon>Pseudomonadati</taxon>
        <taxon>Pseudomonadota</taxon>
        <taxon>Gammaproteobacteria</taxon>
        <taxon>Enterobacterales</taxon>
        <taxon>Enterobacteriaceae</taxon>
        <taxon>Klebsiella/Raoultella group</taxon>
        <taxon>Klebsiella</taxon>
        <taxon>Klebsiella pneumoniae complex</taxon>
    </lineage>
</organism>
<proteinExistence type="predicted"/>
<dbReference type="AlphaFoldDB" id="A0AAW8AN97"/>
<gene>
    <name evidence="1" type="ORF">Q6294_28860</name>
</gene>
<name>A0AAW8AN97_KLEPN</name>